<evidence type="ECO:0000313" key="8">
    <source>
        <dbReference type="EMBL" id="QJW36581.1"/>
    </source>
</evidence>
<evidence type="ECO:0000256" key="2">
    <source>
        <dbReference type="ARBA" id="ARBA00007165"/>
    </source>
</evidence>
<reference evidence="9" key="1">
    <citation type="journal article" date="2022" name="Int. J. Syst. Evol. Microbiol.">
        <title>Cellulosimicrobium protaetiae sp. nov., isolated from the gut of the larva of Protaetia brevitarsis seulensis.</title>
        <authorList>
            <person name="Le Han H."/>
            <person name="Nguyen T.T.H."/>
            <person name="Li Z."/>
            <person name="Shin N.R."/>
            <person name="Kim S.G."/>
        </authorList>
    </citation>
    <scope>NUCLEOTIDE SEQUENCE [LARGE SCALE GENOMIC DNA]</scope>
    <source>
        <strain evidence="9">BI34</strain>
    </source>
</reference>
<dbReference type="PANTHER" id="PTHR23427:SF2">
    <property type="entry name" value="SURFEIT LOCUS PROTEIN 1"/>
    <property type="match status" value="1"/>
</dbReference>
<evidence type="ECO:0000256" key="4">
    <source>
        <dbReference type="ARBA" id="ARBA00022989"/>
    </source>
</evidence>
<organism evidence="8 9">
    <name type="scientific">Cellulosimicrobium protaetiae</name>
    <dbReference type="NCBI Taxonomy" id="2587808"/>
    <lineage>
        <taxon>Bacteria</taxon>
        <taxon>Bacillati</taxon>
        <taxon>Actinomycetota</taxon>
        <taxon>Actinomycetes</taxon>
        <taxon>Micrococcales</taxon>
        <taxon>Promicromonosporaceae</taxon>
        <taxon>Cellulosimicrobium</taxon>
    </lineage>
</organism>
<keyword evidence="5 6" id="KW-0472">Membrane</keyword>
<evidence type="ECO:0000313" key="9">
    <source>
        <dbReference type="Proteomes" id="UP000451354"/>
    </source>
</evidence>
<dbReference type="RefSeq" id="WP_168731737.1">
    <property type="nucleotide sequence ID" value="NZ_CP052757.1"/>
</dbReference>
<dbReference type="PROSITE" id="PS50895">
    <property type="entry name" value="SURF1"/>
    <property type="match status" value="1"/>
</dbReference>
<dbReference type="GO" id="GO:0005886">
    <property type="term" value="C:plasma membrane"/>
    <property type="evidence" value="ECO:0007669"/>
    <property type="project" value="UniProtKB-SubCell"/>
</dbReference>
<keyword evidence="6" id="KW-1003">Cell membrane</keyword>
<dbReference type="Proteomes" id="UP000451354">
    <property type="component" value="Chromosome"/>
</dbReference>
<evidence type="ECO:0000256" key="1">
    <source>
        <dbReference type="ARBA" id="ARBA00004370"/>
    </source>
</evidence>
<proteinExistence type="inferred from homology"/>
<feature type="transmembrane region" description="Helical" evidence="6">
    <location>
        <begin position="31"/>
        <end position="53"/>
    </location>
</feature>
<dbReference type="EMBL" id="CP052757">
    <property type="protein sequence ID" value="QJW36581.1"/>
    <property type="molecule type" value="Genomic_DNA"/>
</dbReference>
<dbReference type="InterPro" id="IPR045214">
    <property type="entry name" value="Surf1/Surf4"/>
</dbReference>
<sequence>MTQGTSQEVPSGPTPARATADAHQPRTPRQWVTLAVGVVVLVALCLVAGRWQWNRYVAREAEIERIEANYTSDPVPVDDVLAAPGDALDESDLWRPVTLEGRYATDATVLLRNRPVGGSPGFHVLVPFVTNPTPSAPDGLVVVVDRGFVPLGTDAVTPGDVPVAPAGEVEATVTLRGDEPPSDRDAPDGQVQAISTDQVLAAGPDGAAWADGRTVGAYGQLRTEVPPAAERLEALPKPDTDPGSHLSYAFQWGVFAIGAVAGFWLLVRRDRRDARGEETALTAGDLLAAHDPDAARARREPRSRRPSAEDEEDALIEAQLDGRVGTAQGQRPGQASETSSA</sequence>
<name>A0A6M5UH45_9MICO</name>
<feature type="compositionally biased region" description="Basic and acidic residues" evidence="7">
    <location>
        <begin position="288"/>
        <end position="300"/>
    </location>
</feature>
<feature type="region of interest" description="Disordered" evidence="7">
    <location>
        <begin position="283"/>
        <end position="341"/>
    </location>
</feature>
<evidence type="ECO:0000256" key="7">
    <source>
        <dbReference type="SAM" id="MobiDB-lite"/>
    </source>
</evidence>
<evidence type="ECO:0000256" key="5">
    <source>
        <dbReference type="ARBA" id="ARBA00023136"/>
    </source>
</evidence>
<comment type="similarity">
    <text evidence="2 6">Belongs to the SURF1 family.</text>
</comment>
<comment type="subcellular location">
    <subcellularLocation>
        <location evidence="6">Cell membrane</location>
        <topology evidence="6">Multi-pass membrane protein</topology>
    </subcellularLocation>
    <subcellularLocation>
        <location evidence="1">Membrane</location>
    </subcellularLocation>
</comment>
<keyword evidence="3 6" id="KW-0812">Transmembrane</keyword>
<protein>
    <recommendedName>
        <fullName evidence="6">SURF1-like protein</fullName>
    </recommendedName>
</protein>
<dbReference type="PANTHER" id="PTHR23427">
    <property type="entry name" value="SURFEIT LOCUS PROTEIN"/>
    <property type="match status" value="1"/>
</dbReference>
<gene>
    <name evidence="8" type="ORF">FIC82_010625</name>
</gene>
<keyword evidence="4 6" id="KW-1133">Transmembrane helix</keyword>
<accession>A0A6M5UH45</accession>
<dbReference type="InterPro" id="IPR002994">
    <property type="entry name" value="Surf1/Shy1"/>
</dbReference>
<dbReference type="Pfam" id="PF02104">
    <property type="entry name" value="SURF1"/>
    <property type="match status" value="1"/>
</dbReference>
<dbReference type="KEGG" id="cprt:FIC82_010625"/>
<feature type="region of interest" description="Disordered" evidence="7">
    <location>
        <begin position="1"/>
        <end position="26"/>
    </location>
</feature>
<evidence type="ECO:0000256" key="6">
    <source>
        <dbReference type="RuleBase" id="RU363076"/>
    </source>
</evidence>
<keyword evidence="9" id="KW-1185">Reference proteome</keyword>
<feature type="transmembrane region" description="Helical" evidence="6">
    <location>
        <begin position="248"/>
        <end position="267"/>
    </location>
</feature>
<dbReference type="CDD" id="cd06662">
    <property type="entry name" value="SURF1"/>
    <property type="match status" value="1"/>
</dbReference>
<feature type="compositionally biased region" description="Polar residues" evidence="7">
    <location>
        <begin position="327"/>
        <end position="341"/>
    </location>
</feature>
<dbReference type="AlphaFoldDB" id="A0A6M5UH45"/>
<evidence type="ECO:0000256" key="3">
    <source>
        <dbReference type="ARBA" id="ARBA00022692"/>
    </source>
</evidence>